<keyword evidence="4" id="KW-1185">Reference proteome</keyword>
<dbReference type="Gene3D" id="3.40.50.2000">
    <property type="entry name" value="Glycogen Phosphorylase B"/>
    <property type="match status" value="2"/>
</dbReference>
<comment type="caution">
    <text evidence="3">The sequence shown here is derived from an EMBL/GenBank/DDBJ whole genome shotgun (WGS) entry which is preliminary data.</text>
</comment>
<evidence type="ECO:0000259" key="1">
    <source>
        <dbReference type="Pfam" id="PF00534"/>
    </source>
</evidence>
<evidence type="ECO:0000313" key="4">
    <source>
        <dbReference type="Proteomes" id="UP001519345"/>
    </source>
</evidence>
<dbReference type="Proteomes" id="UP001519345">
    <property type="component" value="Unassembled WGS sequence"/>
</dbReference>
<proteinExistence type="predicted"/>
<sequence length="371" mass="41877">MQKIKITHIITGLNMGGAETMLYKLLKHIDKDKYDVNVISMMDDGVYGEKIRNLGFEVISLNMKKGIPSFKFKLAKRHIKNTDIIQTWMYHADLLGYILFKFSKVEKLIWGIRRSNLDPKLNKKSTIIIAKINAKLSKKVDTIVSCSTKAKEVHEEFGFFDENLLVIPNGFELNQFSKDVEAKLKLSKIIGRKSDIPYIAHVGRWSILKDYQNFIKALNKVKQQGIKFHAVLVGTNIDEKNMELMDLVKKYDLLNNVSLLGIRDDIPTIMSGADILTSSSSGEGFPNVIGEAMACETPCVVTDVGDSAYIVGDTGKVVPSKDSDALSKSILDLLHLPDNEREHLGSIARQRVIENFDIHKVTKQFEELYNL</sequence>
<dbReference type="InterPro" id="IPR001296">
    <property type="entry name" value="Glyco_trans_1"/>
</dbReference>
<protein>
    <submittedName>
        <fullName evidence="3">Glycosyltransferase involved in cell wall biosynthesis</fullName>
    </submittedName>
</protein>
<dbReference type="CDD" id="cd03807">
    <property type="entry name" value="GT4_WbnK-like"/>
    <property type="match status" value="1"/>
</dbReference>
<dbReference type="InterPro" id="IPR028098">
    <property type="entry name" value="Glyco_trans_4-like_N"/>
</dbReference>
<dbReference type="EMBL" id="JAGGKX010000005">
    <property type="protein sequence ID" value="MBP1969192.1"/>
    <property type="molecule type" value="Genomic_DNA"/>
</dbReference>
<evidence type="ECO:0000259" key="2">
    <source>
        <dbReference type="Pfam" id="PF13439"/>
    </source>
</evidence>
<dbReference type="Pfam" id="PF13439">
    <property type="entry name" value="Glyco_transf_4"/>
    <property type="match status" value="1"/>
</dbReference>
<gene>
    <name evidence="3" type="ORF">J2Z83_001296</name>
</gene>
<accession>A0ABS4IE27</accession>
<dbReference type="Pfam" id="PF00534">
    <property type="entry name" value="Glycos_transf_1"/>
    <property type="match status" value="1"/>
</dbReference>
<organism evidence="3 4">
    <name type="scientific">Virgibacillus natechei</name>
    <dbReference type="NCBI Taxonomy" id="1216297"/>
    <lineage>
        <taxon>Bacteria</taxon>
        <taxon>Bacillati</taxon>
        <taxon>Bacillota</taxon>
        <taxon>Bacilli</taxon>
        <taxon>Bacillales</taxon>
        <taxon>Bacillaceae</taxon>
        <taxon>Virgibacillus</taxon>
    </lineage>
</organism>
<reference evidence="3 4" key="1">
    <citation type="submission" date="2021-03" db="EMBL/GenBank/DDBJ databases">
        <title>Genomic Encyclopedia of Type Strains, Phase IV (KMG-IV): sequencing the most valuable type-strain genomes for metagenomic binning, comparative biology and taxonomic classification.</title>
        <authorList>
            <person name="Goeker M."/>
        </authorList>
    </citation>
    <scope>NUCLEOTIDE SEQUENCE [LARGE SCALE GENOMIC DNA]</scope>
    <source>
        <strain evidence="3 4">DSM 25609</strain>
    </source>
</reference>
<dbReference type="RefSeq" id="WP_209462402.1">
    <property type="nucleotide sequence ID" value="NZ_CP110224.1"/>
</dbReference>
<feature type="domain" description="Glycosyl transferase family 1" evidence="1">
    <location>
        <begin position="187"/>
        <end position="351"/>
    </location>
</feature>
<feature type="domain" description="Glycosyltransferase subfamily 4-like N-terminal" evidence="2">
    <location>
        <begin position="15"/>
        <end position="174"/>
    </location>
</feature>
<dbReference type="SUPFAM" id="SSF53756">
    <property type="entry name" value="UDP-Glycosyltransferase/glycogen phosphorylase"/>
    <property type="match status" value="1"/>
</dbReference>
<evidence type="ECO:0000313" key="3">
    <source>
        <dbReference type="EMBL" id="MBP1969192.1"/>
    </source>
</evidence>
<dbReference type="PANTHER" id="PTHR12526">
    <property type="entry name" value="GLYCOSYLTRANSFERASE"/>
    <property type="match status" value="1"/>
</dbReference>
<name>A0ABS4IE27_9BACI</name>